<sequence length="890" mass="100774">MLQAPAGYGKTTLINGWSQRQDHACLWYNLDPTDDQPEAFMRCLDEGLRETLQLQPAATDGDAGTLMIALLNDLPEQHEPLLLVLDDYHHIADPRIDAALRLLLRHQPDYLGIAVLSRSQPRLGIAELRVKRRLIELGSEDLAFDADEAAALLARQLPFEASREQAERLNRRTEGWASALQLACLASQTPALLDRFIEALHAGQRHTLDYLAEEVVAPLPDELRDFLYRTCILDRFDAGLAARVSGEDRAAALLVQLERQGLFLQRCDDVPDWYRYQGLFARCLQQLLARHRPREIAELHLRACDAWLELDAPQNAVRHALAAGDESRLLALLLRYGRQFYRDGQLPLLQQCLQRLSDNSIHRQPLLTLLSAWVAQSQHHFEEAEHWLQKAEETLEPIYNDDEWRALQGDFCAIRSQMAMNVGATDSAIELADNALALNPEHMRSSRTTALSVLGEAHFVRGNLDEAQRRMVETEQLARSHDASQLVLWTLIQQSELAIARGHLQQAYNLQERAFSYAETQQLPPNPMLEFLHRIRGQILWEWYHLEATEACALKGIEILEPHGERWFLQCYTLLAKVAHSQGRQSLCADYVQRMQKLLARWDYHLDWVANAQAMLITYWEETRDSDSLARWLDTAPAQASLTNHFGQCNARNRARALLALERHDEAAGILTACLDSAERCALAMDQNRNHLYLALLDWHRQQREAALDHLQRALILATTTGALSSFLRLGKPLIVMLKAVIAERRLDDLERQRAERLIGLCQQQRQFSRAIRITLDEAIIQDIINRPDVPELIRTSPLTRREWQVLSLIHGGLPNEQIASQLDVAPTTIKTHIRSLYQKLGVANRAEAIALASDLLAKIQGSSGPQAPLRPLLPISPPADTPPKAAPGK</sequence>
<keyword evidence="2" id="KW-0238">DNA-binding</keyword>
<dbReference type="InterPro" id="IPR041617">
    <property type="entry name" value="TPR_MalT"/>
</dbReference>
<dbReference type="PANTHER" id="PTHR44688">
    <property type="entry name" value="DNA-BINDING TRANSCRIPTIONAL ACTIVATOR DEVR_DOSR"/>
    <property type="match status" value="1"/>
</dbReference>
<dbReference type="InterPro" id="IPR011990">
    <property type="entry name" value="TPR-like_helical_dom_sf"/>
</dbReference>
<keyword evidence="1" id="KW-0805">Transcription regulation</keyword>
<evidence type="ECO:0000259" key="5">
    <source>
        <dbReference type="PROSITE" id="PS50043"/>
    </source>
</evidence>
<dbReference type="SUPFAM" id="SSF52540">
    <property type="entry name" value="P-loop containing nucleoside triphosphate hydrolases"/>
    <property type="match status" value="1"/>
</dbReference>
<dbReference type="Proteomes" id="UP001596422">
    <property type="component" value="Unassembled WGS sequence"/>
</dbReference>
<dbReference type="PROSITE" id="PS50043">
    <property type="entry name" value="HTH_LUXR_2"/>
    <property type="match status" value="1"/>
</dbReference>
<dbReference type="InterPro" id="IPR036388">
    <property type="entry name" value="WH-like_DNA-bd_sf"/>
</dbReference>
<gene>
    <name evidence="6" type="primary">malT</name>
    <name evidence="6" type="ORF">ACFQDL_25220</name>
</gene>
<comment type="caution">
    <text evidence="6">The sequence shown here is derived from an EMBL/GenBank/DDBJ whole genome shotgun (WGS) entry which is preliminary data.</text>
</comment>
<feature type="compositionally biased region" description="Pro residues" evidence="4">
    <location>
        <begin position="875"/>
        <end position="890"/>
    </location>
</feature>
<dbReference type="SUPFAM" id="SSF46894">
    <property type="entry name" value="C-terminal effector domain of the bipartite response regulators"/>
    <property type="match status" value="1"/>
</dbReference>
<dbReference type="InterPro" id="IPR016032">
    <property type="entry name" value="Sig_transdc_resp-reg_C-effctor"/>
</dbReference>
<dbReference type="InterPro" id="IPR027417">
    <property type="entry name" value="P-loop_NTPase"/>
</dbReference>
<dbReference type="InterPro" id="IPR059106">
    <property type="entry name" value="WHD_MalT"/>
</dbReference>
<evidence type="ECO:0000313" key="7">
    <source>
        <dbReference type="Proteomes" id="UP001596422"/>
    </source>
</evidence>
<keyword evidence="3" id="KW-0804">Transcription</keyword>
<feature type="domain" description="HTH luxR-type" evidence="5">
    <location>
        <begin position="792"/>
        <end position="857"/>
    </location>
</feature>
<feature type="region of interest" description="Disordered" evidence="4">
    <location>
        <begin position="868"/>
        <end position="890"/>
    </location>
</feature>
<dbReference type="Pfam" id="PF25873">
    <property type="entry name" value="WHD_MalT"/>
    <property type="match status" value="1"/>
</dbReference>
<evidence type="ECO:0000313" key="6">
    <source>
        <dbReference type="EMBL" id="MFC6673019.1"/>
    </source>
</evidence>
<dbReference type="CDD" id="cd06170">
    <property type="entry name" value="LuxR_C_like"/>
    <property type="match status" value="1"/>
</dbReference>
<dbReference type="SUPFAM" id="SSF48452">
    <property type="entry name" value="TPR-like"/>
    <property type="match status" value="1"/>
</dbReference>
<evidence type="ECO:0000256" key="3">
    <source>
        <dbReference type="ARBA" id="ARBA00023163"/>
    </source>
</evidence>
<evidence type="ECO:0000256" key="4">
    <source>
        <dbReference type="SAM" id="MobiDB-lite"/>
    </source>
</evidence>
<dbReference type="Gene3D" id="1.25.40.10">
    <property type="entry name" value="Tetratricopeptide repeat domain"/>
    <property type="match status" value="1"/>
</dbReference>
<keyword evidence="7" id="KW-1185">Reference proteome</keyword>
<dbReference type="Pfam" id="PF17874">
    <property type="entry name" value="TPR_MalT"/>
    <property type="match status" value="1"/>
</dbReference>
<dbReference type="SMART" id="SM00421">
    <property type="entry name" value="HTH_LUXR"/>
    <property type="match status" value="1"/>
</dbReference>
<name>A0ABW2A6V1_9GAMM</name>
<organism evidence="6 7">
    <name type="scientific">Marinobacterium aestuariivivens</name>
    <dbReference type="NCBI Taxonomy" id="1698799"/>
    <lineage>
        <taxon>Bacteria</taxon>
        <taxon>Pseudomonadati</taxon>
        <taxon>Pseudomonadota</taxon>
        <taxon>Gammaproteobacteria</taxon>
        <taxon>Oceanospirillales</taxon>
        <taxon>Oceanospirillaceae</taxon>
        <taxon>Marinobacterium</taxon>
    </lineage>
</organism>
<dbReference type="PROSITE" id="PS00622">
    <property type="entry name" value="HTH_LUXR_1"/>
    <property type="match status" value="1"/>
</dbReference>
<dbReference type="NCBIfam" id="NF003420">
    <property type="entry name" value="PRK04841.1"/>
    <property type="match status" value="1"/>
</dbReference>
<dbReference type="Pfam" id="PF00196">
    <property type="entry name" value="GerE"/>
    <property type="match status" value="1"/>
</dbReference>
<dbReference type="EMBL" id="JBHSWE010000001">
    <property type="protein sequence ID" value="MFC6673019.1"/>
    <property type="molecule type" value="Genomic_DNA"/>
</dbReference>
<dbReference type="InterPro" id="IPR000792">
    <property type="entry name" value="Tscrpt_reg_LuxR_C"/>
</dbReference>
<proteinExistence type="predicted"/>
<dbReference type="RefSeq" id="WP_379911421.1">
    <property type="nucleotide sequence ID" value="NZ_JBHSWE010000001.1"/>
</dbReference>
<dbReference type="PRINTS" id="PR00038">
    <property type="entry name" value="HTHLUXR"/>
</dbReference>
<dbReference type="Gene3D" id="1.10.10.10">
    <property type="entry name" value="Winged helix-like DNA-binding domain superfamily/Winged helix DNA-binding domain"/>
    <property type="match status" value="1"/>
</dbReference>
<evidence type="ECO:0000256" key="1">
    <source>
        <dbReference type="ARBA" id="ARBA00023015"/>
    </source>
</evidence>
<dbReference type="PANTHER" id="PTHR44688:SF16">
    <property type="entry name" value="DNA-BINDING TRANSCRIPTIONAL ACTIVATOR DEVR_DOSR"/>
    <property type="match status" value="1"/>
</dbReference>
<protein>
    <submittedName>
        <fullName evidence="6">HTH-type transcriptional regulator MalT</fullName>
    </submittedName>
</protein>
<accession>A0ABW2A6V1</accession>
<reference evidence="7" key="1">
    <citation type="journal article" date="2019" name="Int. J. Syst. Evol. Microbiol.">
        <title>The Global Catalogue of Microorganisms (GCM) 10K type strain sequencing project: providing services to taxonomists for standard genome sequencing and annotation.</title>
        <authorList>
            <consortium name="The Broad Institute Genomics Platform"/>
            <consortium name="The Broad Institute Genome Sequencing Center for Infectious Disease"/>
            <person name="Wu L."/>
            <person name="Ma J."/>
        </authorList>
    </citation>
    <scope>NUCLEOTIDE SEQUENCE [LARGE SCALE GENOMIC DNA]</scope>
    <source>
        <strain evidence="7">NBRC 111756</strain>
    </source>
</reference>
<evidence type="ECO:0000256" key="2">
    <source>
        <dbReference type="ARBA" id="ARBA00023125"/>
    </source>
</evidence>